<dbReference type="AlphaFoldDB" id="A0A2T3G6K0"/>
<feature type="transmembrane region" description="Helical" evidence="1">
    <location>
        <begin position="192"/>
        <end position="211"/>
    </location>
</feature>
<protein>
    <recommendedName>
        <fullName evidence="4">DUF2812 domain-containing protein</fullName>
    </recommendedName>
</protein>
<feature type="transmembrane region" description="Helical" evidence="1">
    <location>
        <begin position="217"/>
        <end position="238"/>
    </location>
</feature>
<dbReference type="Proteomes" id="UP000240974">
    <property type="component" value="Unassembled WGS sequence"/>
</dbReference>
<feature type="transmembrane region" description="Helical" evidence="1">
    <location>
        <begin position="250"/>
        <end position="267"/>
    </location>
</feature>
<feature type="transmembrane region" description="Helical" evidence="1">
    <location>
        <begin position="142"/>
        <end position="171"/>
    </location>
</feature>
<accession>A0A2T3G6K0</accession>
<keyword evidence="1" id="KW-0472">Membrane</keyword>
<reference evidence="2 3" key="1">
    <citation type="journal article" date="2019" name="Int. J. Syst. Evol. Microbiol.">
        <title>Faecalibacillus intestinalis gen. nov., sp. nov. and Faecalibacillus faecis sp. nov., isolated from human faeces.</title>
        <authorList>
            <person name="Seo B."/>
            <person name="Jeon K."/>
            <person name="Baek I."/>
            <person name="Lee Y.M."/>
            <person name="Baek K."/>
            <person name="Ko G."/>
        </authorList>
    </citation>
    <scope>NUCLEOTIDE SEQUENCE [LARGE SCALE GENOMIC DNA]</scope>
    <source>
        <strain evidence="2 3">SNUG30099</strain>
    </source>
</reference>
<organism evidence="2 3">
    <name type="scientific">Faecalibacillus intestinalis</name>
    <dbReference type="NCBI Taxonomy" id="1982626"/>
    <lineage>
        <taxon>Bacteria</taxon>
        <taxon>Bacillati</taxon>
        <taxon>Bacillota</taxon>
        <taxon>Erysipelotrichia</taxon>
        <taxon>Erysipelotrichales</taxon>
        <taxon>Coprobacillaceae</taxon>
        <taxon>Faecalibacillus</taxon>
    </lineage>
</organism>
<name>A0A2T3G6K0_9FIRM</name>
<dbReference type="EMBL" id="PYLQ01000001">
    <property type="protein sequence ID" value="PST43180.1"/>
    <property type="molecule type" value="Genomic_DNA"/>
</dbReference>
<keyword evidence="3" id="KW-1185">Reference proteome</keyword>
<dbReference type="InterPro" id="IPR021359">
    <property type="entry name" value="DUF2812"/>
</dbReference>
<dbReference type="Pfam" id="PF11193">
    <property type="entry name" value="DUF2812"/>
    <property type="match status" value="1"/>
</dbReference>
<evidence type="ECO:0000313" key="2">
    <source>
        <dbReference type="EMBL" id="PST43180.1"/>
    </source>
</evidence>
<evidence type="ECO:0000313" key="3">
    <source>
        <dbReference type="Proteomes" id="UP000240974"/>
    </source>
</evidence>
<evidence type="ECO:0000256" key="1">
    <source>
        <dbReference type="SAM" id="Phobius"/>
    </source>
</evidence>
<feature type="transmembrane region" description="Helical" evidence="1">
    <location>
        <begin position="112"/>
        <end position="136"/>
    </location>
</feature>
<comment type="caution">
    <text evidence="2">The sequence shown here is derived from an EMBL/GenBank/DDBJ whole genome shotgun (WGS) entry which is preliminary data.</text>
</comment>
<gene>
    <name evidence="2" type="ORF">C7U54_00245</name>
</gene>
<keyword evidence="1" id="KW-0812">Transmembrane</keyword>
<proteinExistence type="predicted"/>
<sequence>MKMKYKYTFLKNRLFYDEILIPYLDRMSKKGWNLVSVNSFFKFEKSSQVYKYQVDYNLLTDDYLETLDHLGYEHVCCMQDMHIYRNVNLDAEDLSSDEDVLCEAKLKMFKPWAIAMCILATMIFYGFTSFFSWLYRFSWGSIFLNLNVCFIFFLIYVGCFLWLFAALFIYLKRRALKKRTYSYQKFKYLDGFVRIVIDILAILMIGMLFVLKMNNLSSLLSFLGYFILITLFATIINTKIPLIKNPIKKKIAVIVSVAVFVGVYFLYNEIDFSKLDKQEMTITLPKNKRIDENNSNLLVDTTTFIQKIGKDKDDGEAIYSFEGYYQCLNTFVSKNIFKELVLERERQTRMPSDKEIDQIVEEKGSWRSDEIGYNTYQNVLKKFKKRKSMYFDQVVEIDHYQLGIKGKKVLVVYDEDIDDFYHHYINFIQK</sequence>
<keyword evidence="1" id="KW-1133">Transmembrane helix</keyword>
<evidence type="ECO:0008006" key="4">
    <source>
        <dbReference type="Google" id="ProtNLM"/>
    </source>
</evidence>